<proteinExistence type="predicted"/>
<organism evidence="1 2">
    <name type="scientific">Arsenicibacter rosenii</name>
    <dbReference type="NCBI Taxonomy" id="1750698"/>
    <lineage>
        <taxon>Bacteria</taxon>
        <taxon>Pseudomonadati</taxon>
        <taxon>Bacteroidota</taxon>
        <taxon>Cytophagia</taxon>
        <taxon>Cytophagales</taxon>
        <taxon>Spirosomataceae</taxon>
        <taxon>Arsenicibacter</taxon>
    </lineage>
</organism>
<accession>A0A1S2VIW8</accession>
<evidence type="ECO:0000313" key="2">
    <source>
        <dbReference type="Proteomes" id="UP000181790"/>
    </source>
</evidence>
<dbReference type="RefSeq" id="WP_071504335.1">
    <property type="nucleotide sequence ID" value="NZ_MORL01000008.1"/>
</dbReference>
<protein>
    <recommendedName>
        <fullName evidence="3">CRISPR-associated protein Csh1</fullName>
    </recommendedName>
</protein>
<comment type="caution">
    <text evidence="1">The sequence shown here is derived from an EMBL/GenBank/DDBJ whole genome shotgun (WGS) entry which is preliminary data.</text>
</comment>
<dbReference type="Proteomes" id="UP000181790">
    <property type="component" value="Unassembled WGS sequence"/>
</dbReference>
<dbReference type="OrthoDB" id="1397020at2"/>
<reference evidence="1 2" key="1">
    <citation type="submission" date="2016-10" db="EMBL/GenBank/DDBJ databases">
        <title>Arsenicibacter rosenii gen. nov., sp. nov., an efficient arsenic-methylating bacterium isolated from an arsenic-contaminated paddy soil.</title>
        <authorList>
            <person name="Huang K."/>
        </authorList>
    </citation>
    <scope>NUCLEOTIDE SEQUENCE [LARGE SCALE GENOMIC DNA]</scope>
    <source>
        <strain evidence="1 2">SM-1</strain>
    </source>
</reference>
<sequence length="637" mass="74425">MLKELSTFTQNLDADLKEIGVEPREGLHIVLSLEESPEGEIRIADQFEYTLYRKKKTDPNEKLLKQCAAWARAAWMVDTNKCLDLPGKKIHSASPFCLAYKFGSLLTDSQLEVYFNKAGKFLQDENGSQQAQAFRQTLNSWDKIQLLLSQVSEVNPPEDSDKELKSRALKEGEYIIFYLDTPLEVYLKPNALYLQDRLFNTSEYNAVVGEEIFGTSAFFNGFPLAKKPFYAHKTATFDIAGRISAGDALRLHEFSDLMSRNIFPRPLPIFIYNDELPDLDRIRKLSISIFKEEALKDSSKRKSHAEIIRELYEAAEKKQQELGNYYLLYYQQGQIKDFDFVSRFEYHLWDNYNKRDWLQIKNIMGVASTNKQPKIYPDLRDVFQLLHAVFTPIIGNKYLKVDNFFGDIDAKDYIINTAKPEQHLVMTKSAASTYRKAVYDYVYKSKRDAINHHSFWNMVVSTFSDDLKYERDYQLKEKLNILFSLNHFFDPENRNFNGLYMPDKLEQLITKTMQIADSPKRVPLEDEYEFAFIAGQMIDYLLSLSKTSDTSHAVLEGFLQKTDIDLFKQEIIRVFERYKHEVERPANLFKNRVSNLMREIMGYFPEKRIDLKKLQVFILAGYFSPSFIYTKKQTDSN</sequence>
<gene>
    <name evidence="1" type="ORF">BLX24_16865</name>
</gene>
<name>A0A1S2VIW8_9BACT</name>
<evidence type="ECO:0008006" key="3">
    <source>
        <dbReference type="Google" id="ProtNLM"/>
    </source>
</evidence>
<evidence type="ECO:0000313" key="1">
    <source>
        <dbReference type="EMBL" id="OIN58185.1"/>
    </source>
</evidence>
<dbReference type="AlphaFoldDB" id="A0A1S2VIW8"/>
<keyword evidence="2" id="KW-1185">Reference proteome</keyword>
<dbReference type="EMBL" id="MORL01000008">
    <property type="protein sequence ID" value="OIN58185.1"/>
    <property type="molecule type" value="Genomic_DNA"/>
</dbReference>